<dbReference type="Gene3D" id="3.30.420.10">
    <property type="entry name" value="Ribonuclease H-like superfamily/Ribonuclease H"/>
    <property type="match status" value="1"/>
</dbReference>
<keyword evidence="2" id="KW-0548">Nucleotidyltransferase</keyword>
<evidence type="ECO:0000256" key="1">
    <source>
        <dbReference type="ARBA" id="ARBA00022679"/>
    </source>
</evidence>
<keyword evidence="1" id="KW-0808">Transferase</keyword>
<comment type="caution">
    <text evidence="8">The sequence shown here is derived from an EMBL/GenBank/DDBJ whole genome shotgun (WGS) entry which is preliminary data.</text>
</comment>
<dbReference type="PANTHER" id="PTHR37984:SF5">
    <property type="entry name" value="PROTEIN NYNRIN-LIKE"/>
    <property type="match status" value="1"/>
</dbReference>
<keyword evidence="6" id="KW-0695">RNA-directed DNA polymerase</keyword>
<evidence type="ECO:0000256" key="6">
    <source>
        <dbReference type="ARBA" id="ARBA00022918"/>
    </source>
</evidence>
<dbReference type="GO" id="GO:0004190">
    <property type="term" value="F:aspartic-type endopeptidase activity"/>
    <property type="evidence" value="ECO:0007669"/>
    <property type="project" value="InterPro"/>
</dbReference>
<dbReference type="InterPro" id="IPR001584">
    <property type="entry name" value="Integrase_cat-core"/>
</dbReference>
<keyword evidence="4" id="KW-0255">Endonuclease</keyword>
<keyword evidence="9" id="KW-1185">Reference proteome</keyword>
<evidence type="ECO:0000313" key="8">
    <source>
        <dbReference type="EMBL" id="KII65927.1"/>
    </source>
</evidence>
<dbReference type="Pfam" id="PF00665">
    <property type="entry name" value="rve"/>
    <property type="match status" value="1"/>
</dbReference>
<dbReference type="InterPro" id="IPR036397">
    <property type="entry name" value="RNaseH_sf"/>
</dbReference>
<dbReference type="GO" id="GO:0015074">
    <property type="term" value="P:DNA integration"/>
    <property type="evidence" value="ECO:0007669"/>
    <property type="project" value="InterPro"/>
</dbReference>
<organism evidence="8 9">
    <name type="scientific">Thelohanellus kitauei</name>
    <name type="common">Myxosporean</name>
    <dbReference type="NCBI Taxonomy" id="669202"/>
    <lineage>
        <taxon>Eukaryota</taxon>
        <taxon>Metazoa</taxon>
        <taxon>Cnidaria</taxon>
        <taxon>Myxozoa</taxon>
        <taxon>Myxosporea</taxon>
        <taxon>Bivalvulida</taxon>
        <taxon>Platysporina</taxon>
        <taxon>Myxobolidae</taxon>
        <taxon>Thelohanellus</taxon>
    </lineage>
</organism>
<dbReference type="InterPro" id="IPR012337">
    <property type="entry name" value="RNaseH-like_sf"/>
</dbReference>
<feature type="domain" description="Integrase catalytic" evidence="7">
    <location>
        <begin position="380"/>
        <end position="542"/>
    </location>
</feature>
<dbReference type="PANTHER" id="PTHR37984">
    <property type="entry name" value="PROTEIN CBG26694"/>
    <property type="match status" value="1"/>
</dbReference>
<reference evidence="8 9" key="1">
    <citation type="journal article" date="2014" name="Genome Biol. Evol.">
        <title>The genome of the myxosporean Thelohanellus kitauei shows adaptations to nutrient acquisition within its fish host.</title>
        <authorList>
            <person name="Yang Y."/>
            <person name="Xiong J."/>
            <person name="Zhou Z."/>
            <person name="Huo F."/>
            <person name="Miao W."/>
            <person name="Ran C."/>
            <person name="Liu Y."/>
            <person name="Zhang J."/>
            <person name="Feng J."/>
            <person name="Wang M."/>
            <person name="Wang M."/>
            <person name="Wang L."/>
            <person name="Yao B."/>
        </authorList>
    </citation>
    <scope>NUCLEOTIDE SEQUENCE [LARGE SCALE GENOMIC DNA]</scope>
    <source>
        <strain evidence="8">Wuqing</strain>
    </source>
</reference>
<dbReference type="OrthoDB" id="116216at2759"/>
<dbReference type="InterPro" id="IPR001969">
    <property type="entry name" value="Aspartic_peptidase_AS"/>
</dbReference>
<dbReference type="InterPro" id="IPR021109">
    <property type="entry name" value="Peptidase_aspartic_dom_sf"/>
</dbReference>
<evidence type="ECO:0000256" key="4">
    <source>
        <dbReference type="ARBA" id="ARBA00022759"/>
    </source>
</evidence>
<dbReference type="GO" id="GO:0003964">
    <property type="term" value="F:RNA-directed DNA polymerase activity"/>
    <property type="evidence" value="ECO:0007669"/>
    <property type="project" value="UniProtKB-KW"/>
</dbReference>
<proteinExistence type="predicted"/>
<evidence type="ECO:0000313" key="9">
    <source>
        <dbReference type="Proteomes" id="UP000031668"/>
    </source>
</evidence>
<dbReference type="PROSITE" id="PS50994">
    <property type="entry name" value="INTEGRASE"/>
    <property type="match status" value="1"/>
</dbReference>
<gene>
    <name evidence="8" type="ORF">RF11_16288</name>
</gene>
<dbReference type="GO" id="GO:0004519">
    <property type="term" value="F:endonuclease activity"/>
    <property type="evidence" value="ECO:0007669"/>
    <property type="project" value="UniProtKB-KW"/>
</dbReference>
<dbReference type="EMBL" id="JWZT01003669">
    <property type="protein sequence ID" value="KII65927.1"/>
    <property type="molecule type" value="Genomic_DNA"/>
</dbReference>
<name>A0A0C2MWC5_THEKT</name>
<dbReference type="AlphaFoldDB" id="A0A0C2MWC5"/>
<dbReference type="SUPFAM" id="SSF50630">
    <property type="entry name" value="Acid proteases"/>
    <property type="match status" value="1"/>
</dbReference>
<dbReference type="Gene3D" id="2.30.30.850">
    <property type="match status" value="1"/>
</dbReference>
<dbReference type="GO" id="GO:0003676">
    <property type="term" value="F:nucleic acid binding"/>
    <property type="evidence" value="ECO:0007669"/>
    <property type="project" value="InterPro"/>
</dbReference>
<dbReference type="Gene3D" id="2.40.70.10">
    <property type="entry name" value="Acid Proteases"/>
    <property type="match status" value="1"/>
</dbReference>
<sequence length="666" mass="76810">MAKAGAQGLKEILQRVADAEAVIARGARDKLQREQDEPRDVTSRNFSYKFCSYCRSRTHNTRDCFKKPDTRAKEYDSRTRDYDPKNNHGRSQEKNNYIIMEERSRISSIELDIELQNISSVALIDTGSQFSYISREFCIKNAIHLQKVALFEITCANNTKYIGSEMASLECRLNSSDISFKQEFRVFNNLTTETILGMDFMLDNDVKIDLKNKEIQVGGKTVSLVNVAQPEQVLIEKANLLKTDQNEPELTNTLSAEIRNIIKEYEDNNPGYNYRYDEIFEWQKGLNDHNLNVKNLEGYAIKFDSRMRMIITDKFADIFIKKIHLDLGHPGGRSLIGILKHYVAIDDLSRRCYRLTKSCTDCQESKSFNPRLGKILGGIYSDTPFAKISTDIVGPYESSNFITDLEGSKFWILTFSDICTRFSKTYVLEKPNSENICHILVHEWIKDFGKPQTIVSDQGKPYISKTYRNLLKSMNISESYTSTYNPTANGISERINSTISTVLRICQNQDLSKSIMLVNTRLNCSFHRILNTTPFELKYNYAYLDPLKRQVNKLEEAKQRTLHNIQANEDKVNESRNCTYKYKVNSKVYVRSTNTGKLDPRYEGPFQVLDVKDNRLFLKVGNREEWVNIKRIKPYLEDGGEDVVPCTTMLGKTRNSEGTYIRQPPH</sequence>
<evidence type="ECO:0000259" key="7">
    <source>
        <dbReference type="PROSITE" id="PS50994"/>
    </source>
</evidence>
<evidence type="ECO:0000256" key="5">
    <source>
        <dbReference type="ARBA" id="ARBA00022801"/>
    </source>
</evidence>
<keyword evidence="3" id="KW-0540">Nuclease</keyword>
<dbReference type="GO" id="GO:0006508">
    <property type="term" value="P:proteolysis"/>
    <property type="evidence" value="ECO:0007669"/>
    <property type="project" value="InterPro"/>
</dbReference>
<protein>
    <submittedName>
        <fullName evidence="8">Transposon Tf2-9 polyprotein</fullName>
    </submittedName>
</protein>
<evidence type="ECO:0000256" key="3">
    <source>
        <dbReference type="ARBA" id="ARBA00022722"/>
    </source>
</evidence>
<dbReference type="Proteomes" id="UP000031668">
    <property type="component" value="Unassembled WGS sequence"/>
</dbReference>
<dbReference type="PROSITE" id="PS00141">
    <property type="entry name" value="ASP_PROTEASE"/>
    <property type="match status" value="1"/>
</dbReference>
<keyword evidence="5" id="KW-0378">Hydrolase</keyword>
<accession>A0A0C2MWC5</accession>
<evidence type="ECO:0000256" key="2">
    <source>
        <dbReference type="ARBA" id="ARBA00022695"/>
    </source>
</evidence>
<dbReference type="SUPFAM" id="SSF53098">
    <property type="entry name" value="Ribonuclease H-like"/>
    <property type="match status" value="1"/>
</dbReference>
<dbReference type="CDD" id="cd00303">
    <property type="entry name" value="retropepsin_like"/>
    <property type="match status" value="1"/>
</dbReference>
<dbReference type="InterPro" id="IPR050951">
    <property type="entry name" value="Retrovirus_Pol_polyprotein"/>
</dbReference>
<dbReference type="Pfam" id="PF08284">
    <property type="entry name" value="RVP_2"/>
    <property type="match status" value="1"/>
</dbReference>